<evidence type="ECO:0000256" key="1">
    <source>
        <dbReference type="SAM" id="MobiDB-lite"/>
    </source>
</evidence>
<organism evidence="2">
    <name type="scientific">Siphoviridae sp. ctnpt50</name>
    <dbReference type="NCBI Taxonomy" id="2827941"/>
    <lineage>
        <taxon>Viruses</taxon>
        <taxon>Duplodnaviria</taxon>
        <taxon>Heunggongvirae</taxon>
        <taxon>Uroviricota</taxon>
        <taxon>Caudoviricetes</taxon>
    </lineage>
</organism>
<evidence type="ECO:0000313" key="2">
    <source>
        <dbReference type="EMBL" id="DAF49028.1"/>
    </source>
</evidence>
<name>A0A8S5SDB2_9CAUD</name>
<sequence>MITLQNFVKNANAYTLLLIMGENDTVDALPTAQKPLSPEFYPVFVDYGVPAPGSVAINYFTQENFMFVNGAWGKDSIPSVLEQLTAVENKVYTPSEGVDGYDKVTVNVPQLDTSDATAAADDILSPKTAYVNGAKVTGSLGTQVKTATPSSASQTITPDTGKLLSSVVVEAAPLDAAKTVTAGTTAQTVSPTAGKLGIKSVTINPTPSSAKTATPTKDSQTISPDTGKLLLSVTVNPIPDEYIVPAGSQTITTNGTVNVTNLASVVVDVPNKTSEITITENGVYNVKAGEVGYSKITVNVQAPSGE</sequence>
<feature type="region of interest" description="Disordered" evidence="1">
    <location>
        <begin position="199"/>
        <end position="224"/>
    </location>
</feature>
<protein>
    <submittedName>
        <fullName evidence="2">Uncharacterized protein</fullName>
    </submittedName>
</protein>
<reference evidence="2" key="1">
    <citation type="journal article" date="2021" name="Proc. Natl. Acad. Sci. U.S.A.">
        <title>A Catalog of Tens of Thousands of Viruses from Human Metagenomes Reveals Hidden Associations with Chronic Diseases.</title>
        <authorList>
            <person name="Tisza M.J."/>
            <person name="Buck C.B."/>
        </authorList>
    </citation>
    <scope>NUCLEOTIDE SEQUENCE</scope>
    <source>
        <strain evidence="2">Ctnpt50</strain>
    </source>
</reference>
<accession>A0A8S5SDB2</accession>
<dbReference type="EMBL" id="BK032577">
    <property type="protein sequence ID" value="DAF49028.1"/>
    <property type="molecule type" value="Genomic_DNA"/>
</dbReference>
<feature type="compositionally biased region" description="Low complexity" evidence="1">
    <location>
        <begin position="205"/>
        <end position="217"/>
    </location>
</feature>
<proteinExistence type="predicted"/>